<dbReference type="InterPro" id="IPR050261">
    <property type="entry name" value="FrsA_esterase"/>
</dbReference>
<protein>
    <recommendedName>
        <fullName evidence="4">Dienelactone hydrolase</fullName>
    </recommendedName>
</protein>
<keyword evidence="3" id="KW-1185">Reference proteome</keyword>
<proteinExistence type="predicted"/>
<dbReference type="SUPFAM" id="SSF53474">
    <property type="entry name" value="alpha/beta-Hydrolases"/>
    <property type="match status" value="1"/>
</dbReference>
<dbReference type="RefSeq" id="WP_345535650.1">
    <property type="nucleotide sequence ID" value="NZ_BAABGJ010000002.1"/>
</dbReference>
<evidence type="ECO:0000313" key="2">
    <source>
        <dbReference type="EMBL" id="GAA4330953.1"/>
    </source>
</evidence>
<gene>
    <name evidence="2" type="ORF">GCM10023165_04960</name>
</gene>
<dbReference type="Proteomes" id="UP001500975">
    <property type="component" value="Unassembled WGS sequence"/>
</dbReference>
<organism evidence="2 3">
    <name type="scientific">Variovorax defluvii</name>
    <dbReference type="NCBI Taxonomy" id="913761"/>
    <lineage>
        <taxon>Bacteria</taxon>
        <taxon>Pseudomonadati</taxon>
        <taxon>Pseudomonadota</taxon>
        <taxon>Betaproteobacteria</taxon>
        <taxon>Burkholderiales</taxon>
        <taxon>Comamonadaceae</taxon>
        <taxon>Variovorax</taxon>
    </lineage>
</organism>
<evidence type="ECO:0000313" key="3">
    <source>
        <dbReference type="Proteomes" id="UP001500975"/>
    </source>
</evidence>
<dbReference type="PANTHER" id="PTHR22946">
    <property type="entry name" value="DIENELACTONE HYDROLASE DOMAIN-CONTAINING PROTEIN-RELATED"/>
    <property type="match status" value="1"/>
</dbReference>
<keyword evidence="1" id="KW-0378">Hydrolase</keyword>
<evidence type="ECO:0008006" key="4">
    <source>
        <dbReference type="Google" id="ProtNLM"/>
    </source>
</evidence>
<name>A0ABP8GXG3_9BURK</name>
<dbReference type="Gene3D" id="3.40.50.1820">
    <property type="entry name" value="alpha/beta hydrolase"/>
    <property type="match status" value="1"/>
</dbReference>
<accession>A0ABP8GXG3</accession>
<dbReference type="PANTHER" id="PTHR22946:SF9">
    <property type="entry name" value="POLYKETIDE TRANSFERASE AF380"/>
    <property type="match status" value="1"/>
</dbReference>
<dbReference type="InterPro" id="IPR029058">
    <property type="entry name" value="AB_hydrolase_fold"/>
</dbReference>
<reference evidence="3" key="1">
    <citation type="journal article" date="2019" name="Int. J. Syst. Evol. Microbiol.">
        <title>The Global Catalogue of Microorganisms (GCM) 10K type strain sequencing project: providing services to taxonomists for standard genome sequencing and annotation.</title>
        <authorList>
            <consortium name="The Broad Institute Genomics Platform"/>
            <consortium name="The Broad Institute Genome Sequencing Center for Infectious Disease"/>
            <person name="Wu L."/>
            <person name="Ma J."/>
        </authorList>
    </citation>
    <scope>NUCLEOTIDE SEQUENCE [LARGE SCALE GENOMIC DNA]</scope>
    <source>
        <strain evidence="3">JCM 17804</strain>
    </source>
</reference>
<evidence type="ECO:0000256" key="1">
    <source>
        <dbReference type="ARBA" id="ARBA00022801"/>
    </source>
</evidence>
<dbReference type="EMBL" id="BAABGJ010000002">
    <property type="protein sequence ID" value="GAA4330953.1"/>
    <property type="molecule type" value="Genomic_DNA"/>
</dbReference>
<comment type="caution">
    <text evidence="2">The sequence shown here is derived from an EMBL/GenBank/DDBJ whole genome shotgun (WGS) entry which is preliminary data.</text>
</comment>
<sequence>MDDIARELLHTKRRSVPLAIWRRAGLDTPRPLVLIGHGGSGHKTAAAVERVAHALVRQAGLVAAAIDGPVHGERAPKGETAEAVRDRFRALWAAGGSVDTMVADWTDALNDLCAMPFVDAEAIAWYGLSMGTAYGLPVVGRTPRVRCAVLGLWGNCRPHGDDILRQAAAVRVPVLFQAKPEDEIITIAGARAVFAALGSPDKRLTLHPGEHIDIGERQLAEAVGFLQRELQRVPA</sequence>